<feature type="binding site" evidence="5">
    <location>
        <position position="157"/>
    </location>
    <ligand>
        <name>Ca(2+)</name>
        <dbReference type="ChEBI" id="CHEBI:29108"/>
        <label>1</label>
    </ligand>
</feature>
<feature type="binding site" evidence="5">
    <location>
        <position position="116"/>
    </location>
    <ligand>
        <name>Ca(2+)</name>
        <dbReference type="ChEBI" id="CHEBI:29108"/>
        <label>1</label>
    </ligand>
</feature>
<feature type="domain" description="EF-hand" evidence="8">
    <location>
        <begin position="99"/>
        <end position="134"/>
    </location>
</feature>
<feature type="binding site" evidence="5">
    <location>
        <position position="151"/>
    </location>
    <ligand>
        <name>Ca(2+)</name>
        <dbReference type="ChEBI" id="CHEBI:29108"/>
        <label>1</label>
    </ligand>
</feature>
<dbReference type="PROSITE" id="PS00018">
    <property type="entry name" value="EF_HAND_1"/>
    <property type="match status" value="2"/>
</dbReference>
<evidence type="ECO:0000256" key="2">
    <source>
        <dbReference type="ARBA" id="ARBA00022723"/>
    </source>
</evidence>
<sequence length="170" mass="18714">MPRFNEWGGRERQVGARASSQNSEPAAWVYKTRVGGDTHHRLWITHRPSASTTSPGTLSNMSMTDVIPAADIAKAINAFKAVDSFNHKKFFEILGLKKRSLDDVKKVFNILDADCSGFMELDEVKCMMQGFSKEGRTLSDEEAKILLVAGDKDGDGKIGVDEFTSLVAES</sequence>
<evidence type="ECO:0000256" key="6">
    <source>
        <dbReference type="RuleBase" id="RU368048"/>
    </source>
</evidence>
<dbReference type="PRINTS" id="PR01697">
    <property type="entry name" value="PARVALBUMIN"/>
</dbReference>
<evidence type="ECO:0000256" key="5">
    <source>
        <dbReference type="PIRSR" id="PIRSR608080-1"/>
    </source>
</evidence>
<keyword evidence="10" id="KW-1185">Reference proteome</keyword>
<dbReference type="InterPro" id="IPR018247">
    <property type="entry name" value="EF_Hand_1_Ca_BS"/>
</dbReference>
<proteinExistence type="inferred from homology"/>
<keyword evidence="3" id="KW-0677">Repeat</keyword>
<evidence type="ECO:0000256" key="7">
    <source>
        <dbReference type="SAM" id="MobiDB-lite"/>
    </source>
</evidence>
<evidence type="ECO:0000313" key="10">
    <source>
        <dbReference type="Proteomes" id="UP001066276"/>
    </source>
</evidence>
<dbReference type="Gene3D" id="1.10.238.10">
    <property type="entry name" value="EF-hand"/>
    <property type="match status" value="1"/>
</dbReference>
<feature type="binding site" evidence="5">
    <location>
        <position position="114"/>
    </location>
    <ligand>
        <name>Ca(2+)</name>
        <dbReference type="ChEBI" id="CHEBI:29108"/>
        <label>1</label>
    </ligand>
</feature>
<keyword evidence="4 5" id="KW-0106">Calcium</keyword>
<feature type="region of interest" description="Disordered" evidence="7">
    <location>
        <begin position="1"/>
        <end position="20"/>
    </location>
</feature>
<dbReference type="GO" id="GO:0005737">
    <property type="term" value="C:cytoplasm"/>
    <property type="evidence" value="ECO:0007669"/>
    <property type="project" value="TreeGrafter"/>
</dbReference>
<dbReference type="PANTHER" id="PTHR11653:SF2">
    <property type="entry name" value="PARVALBUMIN ALPHA"/>
    <property type="match status" value="1"/>
</dbReference>
<feature type="domain" description="EF-hand" evidence="8">
    <location>
        <begin position="138"/>
        <end position="170"/>
    </location>
</feature>
<dbReference type="GO" id="GO:0005509">
    <property type="term" value="F:calcium ion binding"/>
    <property type="evidence" value="ECO:0007669"/>
    <property type="project" value="UniProtKB-UniRule"/>
</dbReference>
<dbReference type="AlphaFoldDB" id="A0AAV7TB29"/>
<feature type="binding site" evidence="5">
    <location>
        <position position="162"/>
    </location>
    <ligand>
        <name>Ca(2+)</name>
        <dbReference type="ChEBI" id="CHEBI:29108"/>
        <label>1</label>
    </ligand>
</feature>
<dbReference type="Proteomes" id="UP001066276">
    <property type="component" value="Chromosome 4_1"/>
</dbReference>
<comment type="function">
    <text evidence="6">In muscle, parvalbumin is thought to be involved in relaxation after contraction. It binds two calcium ions.</text>
</comment>
<feature type="binding site" evidence="5">
    <location>
        <position position="155"/>
    </location>
    <ligand>
        <name>Ca(2+)</name>
        <dbReference type="ChEBI" id="CHEBI:29108"/>
        <label>1</label>
    </ligand>
</feature>
<dbReference type="PANTHER" id="PTHR11653">
    <property type="entry name" value="PARVALBUMIN ALPHA"/>
    <property type="match status" value="1"/>
</dbReference>
<dbReference type="SUPFAM" id="SSF47473">
    <property type="entry name" value="EF-hand"/>
    <property type="match status" value="1"/>
</dbReference>
<dbReference type="InterPro" id="IPR011992">
    <property type="entry name" value="EF-hand-dom_pair"/>
</dbReference>
<comment type="similarity">
    <text evidence="1 6">Belongs to the parvalbumin family.</text>
</comment>
<dbReference type="EMBL" id="JANPWB010000007">
    <property type="protein sequence ID" value="KAJ1173712.1"/>
    <property type="molecule type" value="Genomic_DNA"/>
</dbReference>
<dbReference type="InterPro" id="IPR002048">
    <property type="entry name" value="EF_hand_dom"/>
</dbReference>
<evidence type="ECO:0000256" key="1">
    <source>
        <dbReference type="ARBA" id="ARBA00009753"/>
    </source>
</evidence>
<evidence type="ECO:0000256" key="3">
    <source>
        <dbReference type="ARBA" id="ARBA00022737"/>
    </source>
</evidence>
<gene>
    <name evidence="9" type="ORF">NDU88_005538</name>
</gene>
<evidence type="ECO:0000313" key="9">
    <source>
        <dbReference type="EMBL" id="KAJ1173712.1"/>
    </source>
</evidence>
<dbReference type="CDD" id="cd16254">
    <property type="entry name" value="EFh_parvalbumin_alpha"/>
    <property type="match status" value="1"/>
</dbReference>
<evidence type="ECO:0000256" key="4">
    <source>
        <dbReference type="ARBA" id="ARBA00022837"/>
    </source>
</evidence>
<keyword evidence="2 5" id="KW-0479">Metal-binding</keyword>
<feature type="binding site" evidence="5">
    <location>
        <position position="153"/>
    </location>
    <ligand>
        <name>Ca(2+)</name>
        <dbReference type="ChEBI" id="CHEBI:29108"/>
        <label>1</label>
    </ligand>
</feature>
<dbReference type="PROSITE" id="PS50222">
    <property type="entry name" value="EF_HAND_2"/>
    <property type="match status" value="2"/>
</dbReference>
<dbReference type="FunFam" id="1.10.238.10:FF:000060">
    <property type="entry name" value="Parvalbumin, thymic"/>
    <property type="match status" value="1"/>
</dbReference>
<dbReference type="SMART" id="SM00054">
    <property type="entry name" value="EFh"/>
    <property type="match status" value="2"/>
</dbReference>
<evidence type="ECO:0000259" key="8">
    <source>
        <dbReference type="PROSITE" id="PS50222"/>
    </source>
</evidence>
<dbReference type="Pfam" id="PF13499">
    <property type="entry name" value="EF-hand_7"/>
    <property type="match status" value="1"/>
</dbReference>
<protein>
    <recommendedName>
        <fullName evidence="6">Parvalbumin</fullName>
    </recommendedName>
</protein>
<feature type="binding site" evidence="5">
    <location>
        <position position="123"/>
    </location>
    <ligand>
        <name>Ca(2+)</name>
        <dbReference type="ChEBI" id="CHEBI:29108"/>
        <label>1</label>
    </ligand>
</feature>
<dbReference type="InterPro" id="IPR008080">
    <property type="entry name" value="Parvalbumin"/>
</dbReference>
<name>A0AAV7TB29_PLEWA</name>
<feature type="binding site" evidence="5">
    <location>
        <position position="112"/>
    </location>
    <ligand>
        <name>Ca(2+)</name>
        <dbReference type="ChEBI" id="CHEBI:29108"/>
        <label>1</label>
    </ligand>
</feature>
<reference evidence="9" key="1">
    <citation type="journal article" date="2022" name="bioRxiv">
        <title>Sequencing and chromosome-scale assembly of the giantPleurodeles waltlgenome.</title>
        <authorList>
            <person name="Brown T."/>
            <person name="Elewa A."/>
            <person name="Iarovenko S."/>
            <person name="Subramanian E."/>
            <person name="Araus A.J."/>
            <person name="Petzold A."/>
            <person name="Susuki M."/>
            <person name="Suzuki K.-i.T."/>
            <person name="Hayashi T."/>
            <person name="Toyoda A."/>
            <person name="Oliveira C."/>
            <person name="Osipova E."/>
            <person name="Leigh N.D."/>
            <person name="Simon A."/>
            <person name="Yun M.H."/>
        </authorList>
    </citation>
    <scope>NUCLEOTIDE SEQUENCE</scope>
    <source>
        <strain evidence="9">20211129_DDA</strain>
        <tissue evidence="9">Liver</tissue>
    </source>
</reference>
<organism evidence="9 10">
    <name type="scientific">Pleurodeles waltl</name>
    <name type="common">Iberian ribbed newt</name>
    <dbReference type="NCBI Taxonomy" id="8319"/>
    <lineage>
        <taxon>Eukaryota</taxon>
        <taxon>Metazoa</taxon>
        <taxon>Chordata</taxon>
        <taxon>Craniata</taxon>
        <taxon>Vertebrata</taxon>
        <taxon>Euteleostomi</taxon>
        <taxon>Amphibia</taxon>
        <taxon>Batrachia</taxon>
        <taxon>Caudata</taxon>
        <taxon>Salamandroidea</taxon>
        <taxon>Salamandridae</taxon>
        <taxon>Pleurodelinae</taxon>
        <taxon>Pleurodeles</taxon>
    </lineage>
</organism>
<feature type="binding site" evidence="5">
    <location>
        <position position="118"/>
    </location>
    <ligand>
        <name>Ca(2+)</name>
        <dbReference type="ChEBI" id="CHEBI:29108"/>
        <label>1</label>
    </ligand>
</feature>
<comment type="caution">
    <text evidence="9">The sequence shown here is derived from an EMBL/GenBank/DDBJ whole genome shotgun (WGS) entry which is preliminary data.</text>
</comment>
<accession>A0AAV7TB29</accession>